<proteinExistence type="predicted"/>
<keyword evidence="3" id="KW-1185">Reference proteome</keyword>
<feature type="compositionally biased region" description="Basic residues" evidence="1">
    <location>
        <begin position="37"/>
        <end position="46"/>
    </location>
</feature>
<name>A0A165QIR9_9AGAM</name>
<reference evidence="2 3" key="1">
    <citation type="journal article" date="2016" name="Mol. Biol. Evol.">
        <title>Comparative Genomics of Early-Diverging Mushroom-Forming Fungi Provides Insights into the Origins of Lignocellulose Decay Capabilities.</title>
        <authorList>
            <person name="Nagy L.G."/>
            <person name="Riley R."/>
            <person name="Tritt A."/>
            <person name="Adam C."/>
            <person name="Daum C."/>
            <person name="Floudas D."/>
            <person name="Sun H."/>
            <person name="Yadav J.S."/>
            <person name="Pangilinan J."/>
            <person name="Larsson K.H."/>
            <person name="Matsuura K."/>
            <person name="Barry K."/>
            <person name="Labutti K."/>
            <person name="Kuo R."/>
            <person name="Ohm R.A."/>
            <person name="Bhattacharya S.S."/>
            <person name="Shirouzu T."/>
            <person name="Yoshinaga Y."/>
            <person name="Martin F.M."/>
            <person name="Grigoriev I.V."/>
            <person name="Hibbett D.S."/>
        </authorList>
    </citation>
    <scope>NUCLEOTIDE SEQUENCE [LARGE SCALE GENOMIC DNA]</scope>
    <source>
        <strain evidence="2 3">HHB14362 ss-1</strain>
    </source>
</reference>
<dbReference type="EMBL" id="KV425595">
    <property type="protein sequence ID" value="KZT22485.1"/>
    <property type="molecule type" value="Genomic_DNA"/>
</dbReference>
<feature type="region of interest" description="Disordered" evidence="1">
    <location>
        <begin position="1"/>
        <end position="139"/>
    </location>
</feature>
<dbReference type="AlphaFoldDB" id="A0A165QIR9"/>
<dbReference type="InParanoid" id="A0A165QIR9"/>
<dbReference type="OrthoDB" id="3234283at2759"/>
<sequence>MPSTPSPSKPTRLPELSPTNPVISTSHEIPEGQMGKRGLKNKKSRTARSSEYDEVLDPVEYTKKLEGLLPKSKQHMKRTVAGNTRGRRQASTRTTRGTCGNETDSEDEPLSKSKRGYKSRGKHKATGIQGKGEIDSEHVEGRQERLAYFQKLDGYELQKENVYVV</sequence>
<evidence type="ECO:0000313" key="2">
    <source>
        <dbReference type="EMBL" id="KZT22485.1"/>
    </source>
</evidence>
<feature type="compositionally biased region" description="Polar residues" evidence="1">
    <location>
        <begin position="91"/>
        <end position="102"/>
    </location>
</feature>
<evidence type="ECO:0000256" key="1">
    <source>
        <dbReference type="SAM" id="MobiDB-lite"/>
    </source>
</evidence>
<dbReference type="Proteomes" id="UP000076761">
    <property type="component" value="Unassembled WGS sequence"/>
</dbReference>
<organism evidence="2 3">
    <name type="scientific">Neolentinus lepideus HHB14362 ss-1</name>
    <dbReference type="NCBI Taxonomy" id="1314782"/>
    <lineage>
        <taxon>Eukaryota</taxon>
        <taxon>Fungi</taxon>
        <taxon>Dikarya</taxon>
        <taxon>Basidiomycota</taxon>
        <taxon>Agaricomycotina</taxon>
        <taxon>Agaricomycetes</taxon>
        <taxon>Gloeophyllales</taxon>
        <taxon>Gloeophyllaceae</taxon>
        <taxon>Neolentinus</taxon>
    </lineage>
</organism>
<dbReference type="STRING" id="1314782.A0A165QIR9"/>
<feature type="compositionally biased region" description="Basic residues" evidence="1">
    <location>
        <begin position="112"/>
        <end position="125"/>
    </location>
</feature>
<feature type="compositionally biased region" description="Polar residues" evidence="1">
    <location>
        <begin position="17"/>
        <end position="27"/>
    </location>
</feature>
<evidence type="ECO:0000313" key="3">
    <source>
        <dbReference type="Proteomes" id="UP000076761"/>
    </source>
</evidence>
<protein>
    <submittedName>
        <fullName evidence="2">Uncharacterized protein</fullName>
    </submittedName>
</protein>
<gene>
    <name evidence="2" type="ORF">NEOLEDRAFT_1150007</name>
</gene>
<accession>A0A165QIR9</accession>